<dbReference type="FunFam" id="3.40.190.290:FF:000001">
    <property type="entry name" value="Transcriptional regulator, LysR family"/>
    <property type="match status" value="1"/>
</dbReference>
<dbReference type="AlphaFoldDB" id="A0A178MKL2"/>
<gene>
    <name evidence="6" type="ORF">A6A05_15125</name>
</gene>
<dbReference type="GO" id="GO:0006351">
    <property type="term" value="P:DNA-templated transcription"/>
    <property type="evidence" value="ECO:0007669"/>
    <property type="project" value="TreeGrafter"/>
</dbReference>
<keyword evidence="2" id="KW-0805">Transcription regulation</keyword>
<organism evidence="6 7">
    <name type="scientific">Magnetospirillum moscoviense</name>
    <dbReference type="NCBI Taxonomy" id="1437059"/>
    <lineage>
        <taxon>Bacteria</taxon>
        <taxon>Pseudomonadati</taxon>
        <taxon>Pseudomonadota</taxon>
        <taxon>Alphaproteobacteria</taxon>
        <taxon>Rhodospirillales</taxon>
        <taxon>Rhodospirillaceae</taxon>
        <taxon>Magnetospirillum</taxon>
    </lineage>
</organism>
<dbReference type="Pfam" id="PF03466">
    <property type="entry name" value="LysR_substrate"/>
    <property type="match status" value="1"/>
</dbReference>
<evidence type="ECO:0000259" key="5">
    <source>
        <dbReference type="PROSITE" id="PS50931"/>
    </source>
</evidence>
<dbReference type="PANTHER" id="PTHR30537">
    <property type="entry name" value="HTH-TYPE TRANSCRIPTIONAL REGULATOR"/>
    <property type="match status" value="1"/>
</dbReference>
<dbReference type="Proteomes" id="UP000078543">
    <property type="component" value="Unassembled WGS sequence"/>
</dbReference>
<accession>A0A178MKL2</accession>
<dbReference type="CDD" id="cd08422">
    <property type="entry name" value="PBP2_CrgA_like"/>
    <property type="match status" value="1"/>
</dbReference>
<evidence type="ECO:0000313" key="6">
    <source>
        <dbReference type="EMBL" id="OAN48544.1"/>
    </source>
</evidence>
<dbReference type="SUPFAM" id="SSF46785">
    <property type="entry name" value="Winged helix' DNA-binding domain"/>
    <property type="match status" value="1"/>
</dbReference>
<dbReference type="STRING" id="1437059.A6A05_15125"/>
<keyword evidence="4" id="KW-0804">Transcription</keyword>
<evidence type="ECO:0000256" key="3">
    <source>
        <dbReference type="ARBA" id="ARBA00023125"/>
    </source>
</evidence>
<reference evidence="6 7" key="1">
    <citation type="submission" date="2016-04" db="EMBL/GenBank/DDBJ databases">
        <title>Draft genome sequence of freshwater magnetotactic bacteria Magnetospirillum marisnigri SP-1 and Magnetospirillum moscoviense BB-1.</title>
        <authorList>
            <person name="Koziaeva V."/>
            <person name="Dziuba M.V."/>
            <person name="Ivanov T.M."/>
            <person name="Kuznetsov B."/>
            <person name="Grouzdev D.S."/>
        </authorList>
    </citation>
    <scope>NUCLEOTIDE SEQUENCE [LARGE SCALE GENOMIC DNA]</scope>
    <source>
        <strain evidence="6 7">BB-1</strain>
    </source>
</reference>
<proteinExistence type="inferred from homology"/>
<dbReference type="GO" id="GO:0003700">
    <property type="term" value="F:DNA-binding transcription factor activity"/>
    <property type="evidence" value="ECO:0007669"/>
    <property type="project" value="InterPro"/>
</dbReference>
<dbReference type="InterPro" id="IPR036388">
    <property type="entry name" value="WH-like_DNA-bd_sf"/>
</dbReference>
<dbReference type="Pfam" id="PF00126">
    <property type="entry name" value="HTH_1"/>
    <property type="match status" value="1"/>
</dbReference>
<dbReference type="SUPFAM" id="SSF53850">
    <property type="entry name" value="Periplasmic binding protein-like II"/>
    <property type="match status" value="1"/>
</dbReference>
<dbReference type="RefSeq" id="WP_068502812.1">
    <property type="nucleotide sequence ID" value="NZ_LWQU01000160.1"/>
</dbReference>
<name>A0A178MKL2_9PROT</name>
<dbReference type="EMBL" id="LWQU01000160">
    <property type="protein sequence ID" value="OAN48544.1"/>
    <property type="molecule type" value="Genomic_DNA"/>
</dbReference>
<dbReference type="PROSITE" id="PS50931">
    <property type="entry name" value="HTH_LYSR"/>
    <property type="match status" value="1"/>
</dbReference>
<dbReference type="GO" id="GO:0043565">
    <property type="term" value="F:sequence-specific DNA binding"/>
    <property type="evidence" value="ECO:0007669"/>
    <property type="project" value="TreeGrafter"/>
</dbReference>
<keyword evidence="7" id="KW-1185">Reference proteome</keyword>
<evidence type="ECO:0000256" key="2">
    <source>
        <dbReference type="ARBA" id="ARBA00023015"/>
    </source>
</evidence>
<sequence>MDQIAAYRAFAAIVEHESFSKAAASLGLSRGMVSKQLADLEEHLGARLLNRTTRSLGLTEIGAQFHADCQTILAQIEAAEHAAAQMHVRPRGTLRVNAPFSFGSTHVAPSIPAFLARFPEVTVHLTFNNRVVDLVEEGFDMAVRIGRMPDSSLVAKRLATARLICAAAPFYVQAHPAITAPADLLDHNCLLYTLSNDGATWPLIGPDGIVHPLRVTGNLRADNGEALAEAACEGLGVVLLPTFVLDRYFAAGRLVRVLPDHACEPLPIHAVFPPSRRLSAKVRAFADHLALRLTGEV</sequence>
<evidence type="ECO:0000256" key="1">
    <source>
        <dbReference type="ARBA" id="ARBA00009437"/>
    </source>
</evidence>
<dbReference type="InterPro" id="IPR036390">
    <property type="entry name" value="WH_DNA-bd_sf"/>
</dbReference>
<dbReference type="InterPro" id="IPR058163">
    <property type="entry name" value="LysR-type_TF_proteobact-type"/>
</dbReference>
<comment type="similarity">
    <text evidence="1">Belongs to the LysR transcriptional regulatory family.</text>
</comment>
<evidence type="ECO:0000313" key="7">
    <source>
        <dbReference type="Proteomes" id="UP000078543"/>
    </source>
</evidence>
<feature type="domain" description="HTH lysR-type" evidence="5">
    <location>
        <begin position="1"/>
        <end position="59"/>
    </location>
</feature>
<dbReference type="InterPro" id="IPR000847">
    <property type="entry name" value="LysR_HTH_N"/>
</dbReference>
<dbReference type="InterPro" id="IPR005119">
    <property type="entry name" value="LysR_subst-bd"/>
</dbReference>
<dbReference type="FunFam" id="1.10.10.10:FF:000001">
    <property type="entry name" value="LysR family transcriptional regulator"/>
    <property type="match status" value="1"/>
</dbReference>
<comment type="caution">
    <text evidence="6">The sequence shown here is derived from an EMBL/GenBank/DDBJ whole genome shotgun (WGS) entry which is preliminary data.</text>
</comment>
<protein>
    <recommendedName>
        <fullName evidence="5">HTH lysR-type domain-containing protein</fullName>
    </recommendedName>
</protein>
<evidence type="ECO:0000256" key="4">
    <source>
        <dbReference type="ARBA" id="ARBA00023163"/>
    </source>
</evidence>
<dbReference type="Gene3D" id="3.40.190.290">
    <property type="match status" value="1"/>
</dbReference>
<dbReference type="Gene3D" id="1.10.10.10">
    <property type="entry name" value="Winged helix-like DNA-binding domain superfamily/Winged helix DNA-binding domain"/>
    <property type="match status" value="1"/>
</dbReference>
<dbReference type="PANTHER" id="PTHR30537:SF5">
    <property type="entry name" value="HTH-TYPE TRANSCRIPTIONAL ACTIVATOR TTDR-RELATED"/>
    <property type="match status" value="1"/>
</dbReference>
<dbReference type="OrthoDB" id="9812435at2"/>
<dbReference type="PRINTS" id="PR00039">
    <property type="entry name" value="HTHLYSR"/>
</dbReference>
<keyword evidence="3" id="KW-0238">DNA-binding</keyword>